<reference evidence="4" key="1">
    <citation type="submission" date="2016-11" db="EMBL/GenBank/DDBJ databases">
        <title>Genome sequence of Candidatus Phytoplasma solani strain SA-1.</title>
        <authorList>
            <person name="Haryono M."/>
            <person name="Samarzija I."/>
            <person name="Seruga Music M."/>
            <person name="Hogenhout S."/>
            <person name="Kuo C.-H."/>
        </authorList>
    </citation>
    <scope>NUCLEOTIDE SEQUENCE [LARGE SCALE GENOMIC DNA]</scope>
    <source>
        <strain evidence="4">SA-1</strain>
    </source>
</reference>
<dbReference type="InterPro" id="IPR035068">
    <property type="entry name" value="TldD/PmbA_N"/>
</dbReference>
<dbReference type="InterPro" id="IPR047657">
    <property type="entry name" value="PmbA"/>
</dbReference>
<accession>A0A421NY90</accession>
<evidence type="ECO:0000313" key="4">
    <source>
        <dbReference type="Proteomes" id="UP000283896"/>
    </source>
</evidence>
<keyword evidence="4" id="KW-1185">Reference proteome</keyword>
<protein>
    <submittedName>
        <fullName evidence="3">PmbA protein</fullName>
    </submittedName>
</protein>
<proteinExistence type="predicted"/>
<dbReference type="InterPro" id="IPR036059">
    <property type="entry name" value="TldD/PmbA_sf"/>
</dbReference>
<dbReference type="STRING" id="69896.S284_02360"/>
<dbReference type="Gene3D" id="3.30.2290.10">
    <property type="entry name" value="PmbA/TldD superfamily"/>
    <property type="match status" value="1"/>
</dbReference>
<dbReference type="EMBL" id="MPBG01000002">
    <property type="protein sequence ID" value="RMI88968.1"/>
    <property type="molecule type" value="Genomic_DNA"/>
</dbReference>
<organism evidence="3 4">
    <name type="scientific">Candidatus Phytoplasma solani</name>
    <dbReference type="NCBI Taxonomy" id="69896"/>
    <lineage>
        <taxon>Bacteria</taxon>
        <taxon>Bacillati</taxon>
        <taxon>Mycoplasmatota</taxon>
        <taxon>Mollicutes</taxon>
        <taxon>Acholeplasmatales</taxon>
        <taxon>Acholeplasmataceae</taxon>
        <taxon>Candidatus Phytoplasma</taxon>
        <taxon>16SrXII (Stolbur group)</taxon>
    </lineage>
</organism>
<sequence>MTSKAINYQKWINQSLEQGFEGLEILIEENKGFELTLDKSQIDNTIYNDNTTVILRGIFNNKEASLFFEKIDDKTFRDALIKLKENCQTITTCEPAIIFEGSPSYPEVLENNFDFSQIPFQAKRQLLLKAEKQLKKSAYLQTANNIFYSENYYKKTLLNSKGINLTHQNSYASLYVAGVFQKDQDIESHGKSVLAKEFSAFDPIKQARQVVKEAEKQLGGKSLPSDKYQIVFSNKMFAYILANFSEIFSGNNAYRNLTKLKNKVKHLIASPKVNIIDDPLHKDAYFKEKFDEEGVACQTKAIVSQGVFKGFIHDLKTAHIFNQTPTGNSFGGSIAMVNCYLVPGTNSFEKMISKIELGVYITDLIGMHAGIKTFSGDFSLQASGFKIEKGKITTPVKMIVISGNFFEVLKNIEDIANDFEFHPSGFGSASVYVKELSVGGEK</sequence>
<name>A0A421NY90_9MOLU</name>
<dbReference type="GO" id="GO:0006508">
    <property type="term" value="P:proteolysis"/>
    <property type="evidence" value="ECO:0007669"/>
    <property type="project" value="InterPro"/>
</dbReference>
<dbReference type="PANTHER" id="PTHR43421">
    <property type="entry name" value="METALLOPROTEASE PMBA"/>
    <property type="match status" value="1"/>
</dbReference>
<dbReference type="PANTHER" id="PTHR43421:SF1">
    <property type="entry name" value="METALLOPROTEASE PMBA"/>
    <property type="match status" value="1"/>
</dbReference>
<gene>
    <name evidence="3" type="primary">pmbA</name>
    <name evidence="3" type="ORF">PSSA1_v1c1760</name>
</gene>
<dbReference type="OrthoDB" id="9803213at2"/>
<dbReference type="AlphaFoldDB" id="A0A421NY90"/>
<evidence type="ECO:0000259" key="1">
    <source>
        <dbReference type="Pfam" id="PF19289"/>
    </source>
</evidence>
<dbReference type="SUPFAM" id="SSF111283">
    <property type="entry name" value="Putative modulator of DNA gyrase, PmbA/TldD"/>
    <property type="match status" value="1"/>
</dbReference>
<comment type="caution">
    <text evidence="3">The sequence shown here is derived from an EMBL/GenBank/DDBJ whole genome shotgun (WGS) entry which is preliminary data.</text>
</comment>
<feature type="domain" description="Metalloprotease TldD/E C-terminal" evidence="1">
    <location>
        <begin position="226"/>
        <end position="440"/>
    </location>
</feature>
<dbReference type="RefSeq" id="WP_122225371.1">
    <property type="nucleotide sequence ID" value="NZ_CP103785.1"/>
</dbReference>
<evidence type="ECO:0000313" key="3">
    <source>
        <dbReference type="EMBL" id="RMI88968.1"/>
    </source>
</evidence>
<feature type="domain" description="Metalloprotease TldD/E central" evidence="2">
    <location>
        <begin position="114"/>
        <end position="218"/>
    </location>
</feature>
<evidence type="ECO:0000259" key="2">
    <source>
        <dbReference type="Pfam" id="PF19290"/>
    </source>
</evidence>
<dbReference type="GO" id="GO:0008237">
    <property type="term" value="F:metallopeptidase activity"/>
    <property type="evidence" value="ECO:0007669"/>
    <property type="project" value="InterPro"/>
</dbReference>
<dbReference type="InterPro" id="IPR045569">
    <property type="entry name" value="Metalloprtase-TldD/E_C"/>
</dbReference>
<dbReference type="GO" id="GO:0005829">
    <property type="term" value="C:cytosol"/>
    <property type="evidence" value="ECO:0007669"/>
    <property type="project" value="TreeGrafter"/>
</dbReference>
<dbReference type="Pfam" id="PF19289">
    <property type="entry name" value="PmbA_TldD_3rd"/>
    <property type="match status" value="1"/>
</dbReference>
<dbReference type="Proteomes" id="UP000283896">
    <property type="component" value="Unassembled WGS sequence"/>
</dbReference>
<dbReference type="Pfam" id="PF19290">
    <property type="entry name" value="PmbA_TldD_2nd"/>
    <property type="match status" value="1"/>
</dbReference>
<dbReference type="InterPro" id="IPR045570">
    <property type="entry name" value="Metalloprtase-TldD/E_cen_dom"/>
</dbReference>